<dbReference type="InterPro" id="IPR013149">
    <property type="entry name" value="ADH-like_C"/>
</dbReference>
<dbReference type="STRING" id="57577.A0A2K3LHR0"/>
<dbReference type="GO" id="GO:0051903">
    <property type="term" value="F:S-(hydroxymethyl)glutathione dehydrogenase [NAD(P)+] activity"/>
    <property type="evidence" value="ECO:0007669"/>
    <property type="project" value="TreeGrafter"/>
</dbReference>
<keyword evidence="3" id="KW-0862">Zinc</keyword>
<dbReference type="GO" id="GO:0046294">
    <property type="term" value="P:formaldehyde catabolic process"/>
    <property type="evidence" value="ECO:0007669"/>
    <property type="project" value="TreeGrafter"/>
</dbReference>
<reference evidence="5 6" key="1">
    <citation type="journal article" date="2014" name="Am. J. Bot.">
        <title>Genome assembly and annotation for red clover (Trifolium pratense; Fabaceae).</title>
        <authorList>
            <person name="Istvanek J."/>
            <person name="Jaros M."/>
            <person name="Krenek A."/>
            <person name="Repkova J."/>
        </authorList>
    </citation>
    <scope>NUCLEOTIDE SEQUENCE [LARGE SCALE GENOMIC DNA]</scope>
    <source>
        <strain evidence="6">cv. Tatra</strain>
        <tissue evidence="5">Young leaves</tissue>
    </source>
</reference>
<reference evidence="5 6" key="2">
    <citation type="journal article" date="2017" name="Front. Plant Sci.">
        <title>Gene Classification and Mining of Molecular Markers Useful in Red Clover (Trifolium pratense) Breeding.</title>
        <authorList>
            <person name="Istvanek J."/>
            <person name="Dluhosova J."/>
            <person name="Dluhos P."/>
            <person name="Patkova L."/>
            <person name="Nedelnik J."/>
            <person name="Repkova J."/>
        </authorList>
    </citation>
    <scope>NUCLEOTIDE SEQUENCE [LARGE SCALE GENOMIC DNA]</scope>
    <source>
        <strain evidence="6">cv. Tatra</strain>
        <tissue evidence="5">Young leaves</tissue>
    </source>
</reference>
<proteinExistence type="predicted"/>
<feature type="non-terminal residue" evidence="5">
    <location>
        <position position="82"/>
    </location>
</feature>
<feature type="domain" description="Alcohol dehydrogenase-like C-terminal" evidence="4">
    <location>
        <begin position="1"/>
        <end position="72"/>
    </location>
</feature>
<gene>
    <name evidence="5" type="ORF">L195_g034049</name>
</gene>
<dbReference type="SUPFAM" id="SSF51735">
    <property type="entry name" value="NAD(P)-binding Rossmann-fold domains"/>
    <property type="match status" value="1"/>
</dbReference>
<sequence length="82" mass="8892">MTNGGADYCFECIGLASLMEEAFNSSREGWGKTVIIGVEMHGSPLTLNPRTMLRGRTITGSLFGGIKPKSDLPLLAQKYLDK</sequence>
<name>A0A2K3LHR0_TRIPR</name>
<dbReference type="Gene3D" id="3.90.180.10">
    <property type="entry name" value="Medium-chain alcohol dehydrogenases, catalytic domain"/>
    <property type="match status" value="1"/>
</dbReference>
<evidence type="ECO:0000256" key="3">
    <source>
        <dbReference type="ARBA" id="ARBA00022833"/>
    </source>
</evidence>
<evidence type="ECO:0000256" key="1">
    <source>
        <dbReference type="ARBA" id="ARBA00011738"/>
    </source>
</evidence>
<organism evidence="5 6">
    <name type="scientific">Trifolium pratense</name>
    <name type="common">Red clover</name>
    <dbReference type="NCBI Taxonomy" id="57577"/>
    <lineage>
        <taxon>Eukaryota</taxon>
        <taxon>Viridiplantae</taxon>
        <taxon>Streptophyta</taxon>
        <taxon>Embryophyta</taxon>
        <taxon>Tracheophyta</taxon>
        <taxon>Spermatophyta</taxon>
        <taxon>Magnoliopsida</taxon>
        <taxon>eudicotyledons</taxon>
        <taxon>Gunneridae</taxon>
        <taxon>Pentapetalae</taxon>
        <taxon>rosids</taxon>
        <taxon>fabids</taxon>
        <taxon>Fabales</taxon>
        <taxon>Fabaceae</taxon>
        <taxon>Papilionoideae</taxon>
        <taxon>50 kb inversion clade</taxon>
        <taxon>NPAAA clade</taxon>
        <taxon>Hologalegina</taxon>
        <taxon>IRL clade</taxon>
        <taxon>Trifolieae</taxon>
        <taxon>Trifolium</taxon>
    </lineage>
</organism>
<evidence type="ECO:0000313" key="6">
    <source>
        <dbReference type="Proteomes" id="UP000236291"/>
    </source>
</evidence>
<evidence type="ECO:0000256" key="2">
    <source>
        <dbReference type="ARBA" id="ARBA00022723"/>
    </source>
</evidence>
<accession>A0A2K3LHR0</accession>
<protein>
    <submittedName>
        <fullName evidence="5">Alcohol dehydrogenase 7-like protein</fullName>
    </submittedName>
</protein>
<dbReference type="Pfam" id="PF00107">
    <property type="entry name" value="ADH_zinc_N"/>
    <property type="match status" value="1"/>
</dbReference>
<dbReference type="GO" id="GO:0008270">
    <property type="term" value="F:zinc ion binding"/>
    <property type="evidence" value="ECO:0007669"/>
    <property type="project" value="TreeGrafter"/>
</dbReference>
<dbReference type="PANTHER" id="PTHR43880:SF10">
    <property type="entry name" value="ALCOHOL DEHYDROGENASE-LIKE 2"/>
    <property type="match status" value="1"/>
</dbReference>
<comment type="caution">
    <text evidence="5">The sequence shown here is derived from an EMBL/GenBank/DDBJ whole genome shotgun (WGS) entry which is preliminary data.</text>
</comment>
<keyword evidence="2" id="KW-0479">Metal-binding</keyword>
<dbReference type="Gene3D" id="3.40.50.720">
    <property type="entry name" value="NAD(P)-binding Rossmann-like Domain"/>
    <property type="match status" value="1"/>
</dbReference>
<dbReference type="PANTHER" id="PTHR43880">
    <property type="entry name" value="ALCOHOL DEHYDROGENASE"/>
    <property type="match status" value="1"/>
</dbReference>
<evidence type="ECO:0000313" key="5">
    <source>
        <dbReference type="EMBL" id="PNX78075.1"/>
    </source>
</evidence>
<dbReference type="AlphaFoldDB" id="A0A2K3LHR0"/>
<dbReference type="EMBL" id="ASHM01033447">
    <property type="protein sequence ID" value="PNX78075.1"/>
    <property type="molecule type" value="Genomic_DNA"/>
</dbReference>
<comment type="subunit">
    <text evidence="1">Homodimer.</text>
</comment>
<dbReference type="GO" id="GO:0005829">
    <property type="term" value="C:cytosol"/>
    <property type="evidence" value="ECO:0007669"/>
    <property type="project" value="TreeGrafter"/>
</dbReference>
<evidence type="ECO:0000259" key="4">
    <source>
        <dbReference type="Pfam" id="PF00107"/>
    </source>
</evidence>
<dbReference type="InterPro" id="IPR036291">
    <property type="entry name" value="NAD(P)-bd_dom_sf"/>
</dbReference>
<dbReference type="Proteomes" id="UP000236291">
    <property type="component" value="Unassembled WGS sequence"/>
</dbReference>